<feature type="chain" id="PRO_5012508167" evidence="1">
    <location>
        <begin position="22"/>
        <end position="346"/>
    </location>
</feature>
<gene>
    <name evidence="2" type="ORF">ATO7_15622</name>
</gene>
<keyword evidence="3" id="KW-1185">Reference proteome</keyword>
<dbReference type="AlphaFoldDB" id="A0A1Y1SA66"/>
<reference evidence="2 3" key="1">
    <citation type="submission" date="2013-04" db="EMBL/GenBank/DDBJ databases">
        <title>Oceanococcus atlanticus 22II-S10r2 Genome Sequencing.</title>
        <authorList>
            <person name="Lai Q."/>
            <person name="Li G."/>
            <person name="Shao Z."/>
        </authorList>
    </citation>
    <scope>NUCLEOTIDE SEQUENCE [LARGE SCALE GENOMIC DNA]</scope>
    <source>
        <strain evidence="2 3">22II-S10r2</strain>
    </source>
</reference>
<protein>
    <submittedName>
        <fullName evidence="2">Uncharacterized protein</fullName>
    </submittedName>
</protein>
<comment type="caution">
    <text evidence="2">The sequence shown here is derived from an EMBL/GenBank/DDBJ whole genome shotgun (WGS) entry which is preliminary data.</text>
</comment>
<name>A0A1Y1SA66_9GAMM</name>
<keyword evidence="1" id="KW-0732">Signal</keyword>
<organism evidence="2 3">
    <name type="scientific">Oceanococcus atlanticus</name>
    <dbReference type="NCBI Taxonomy" id="1317117"/>
    <lineage>
        <taxon>Bacteria</taxon>
        <taxon>Pseudomonadati</taxon>
        <taxon>Pseudomonadota</taxon>
        <taxon>Gammaproteobacteria</taxon>
        <taxon>Chromatiales</taxon>
        <taxon>Oceanococcaceae</taxon>
        <taxon>Oceanococcus</taxon>
    </lineage>
</organism>
<dbReference type="EMBL" id="AQQV01000005">
    <property type="protein sequence ID" value="ORE85226.1"/>
    <property type="molecule type" value="Genomic_DNA"/>
</dbReference>
<dbReference type="RefSeq" id="WP_240499503.1">
    <property type="nucleotide sequence ID" value="NZ_AQQV01000005.1"/>
</dbReference>
<feature type="signal peptide" evidence="1">
    <location>
        <begin position="1"/>
        <end position="21"/>
    </location>
</feature>
<evidence type="ECO:0000256" key="1">
    <source>
        <dbReference type="SAM" id="SignalP"/>
    </source>
</evidence>
<dbReference type="Proteomes" id="UP000192342">
    <property type="component" value="Unassembled WGS sequence"/>
</dbReference>
<accession>A0A1Y1SA66</accession>
<evidence type="ECO:0000313" key="3">
    <source>
        <dbReference type="Proteomes" id="UP000192342"/>
    </source>
</evidence>
<dbReference type="STRING" id="1317117.ATO7_15622"/>
<evidence type="ECO:0000313" key="2">
    <source>
        <dbReference type="EMBL" id="ORE85226.1"/>
    </source>
</evidence>
<sequence length="346" mass="37665">MLKRGIFISFCLFIPIFSVSASTNYCEEPNCSNRPFAKSAVMYKRAMSAPQPAKAGDLGGETLSHGLPGVWDDVRGVVTFPWSAQGGVALQLVAMSLPAVAAGHERFTSAGWYRELFFLDVGDGVPRLLSAYLADPEFQPGAQDLIDQSGQLWLSQFLLYQEAEELQADPDFYLGYNEGAAVADLRFVTNPEGEVLQVVVDIYSDAGEYQYSVAPRPGDRLNPSFVGYDTANPDVLYALFYFADPQPLEKALSLQRRYYVPSGLTDSALPNDFDAAGLRLSFLLEGFADEGGAARFGYSELKDLGYAWGDAKASSSGSGAAAWPLLVLALALACRLRPSRRRLTSR</sequence>
<proteinExistence type="predicted"/>